<dbReference type="Gene3D" id="3.30.920.30">
    <property type="entry name" value="Hypothetical protein"/>
    <property type="match status" value="1"/>
</dbReference>
<evidence type="ECO:0000256" key="1">
    <source>
        <dbReference type="ARBA" id="ARBA00022649"/>
    </source>
</evidence>
<keyword evidence="5" id="KW-0694">RNA-binding</keyword>
<keyword evidence="6" id="KW-0346">Stress response</keyword>
<evidence type="ECO:0000256" key="5">
    <source>
        <dbReference type="ARBA" id="ARBA00022884"/>
    </source>
</evidence>
<evidence type="ECO:0000313" key="7">
    <source>
        <dbReference type="EMBL" id="NQS77977.1"/>
    </source>
</evidence>
<sequence length="80" mass="9040">MSRRPVVSGFKVIKYLESLGYTCLRQTGSHVRMVTQNGDEKFHVVVPLHNELRVGTLYSILDEVSKATGIPRNELIDAIR</sequence>
<dbReference type="GO" id="GO:0016787">
    <property type="term" value="F:hydrolase activity"/>
    <property type="evidence" value="ECO:0007669"/>
    <property type="project" value="UniProtKB-KW"/>
</dbReference>
<proteinExistence type="predicted"/>
<dbReference type="GO" id="GO:0003729">
    <property type="term" value="F:mRNA binding"/>
    <property type="evidence" value="ECO:0007669"/>
    <property type="project" value="InterPro"/>
</dbReference>
<evidence type="ECO:0000256" key="6">
    <source>
        <dbReference type="ARBA" id="ARBA00023016"/>
    </source>
</evidence>
<keyword evidence="3" id="KW-0255">Endonuclease</keyword>
<dbReference type="InterPro" id="IPR038570">
    <property type="entry name" value="HicA_sf"/>
</dbReference>
<dbReference type="EMBL" id="JABMJE010000045">
    <property type="protein sequence ID" value="NQS77977.1"/>
    <property type="molecule type" value="Genomic_DNA"/>
</dbReference>
<dbReference type="AlphaFoldDB" id="A0A7K4C2T4"/>
<evidence type="ECO:0000256" key="2">
    <source>
        <dbReference type="ARBA" id="ARBA00022722"/>
    </source>
</evidence>
<comment type="caution">
    <text evidence="7">The sequence shown here is derived from an EMBL/GenBank/DDBJ whole genome shotgun (WGS) entry which is preliminary data.</text>
</comment>
<organism evidence="7 8">
    <name type="scientific">Methanoculleus bourgensis</name>
    <dbReference type="NCBI Taxonomy" id="83986"/>
    <lineage>
        <taxon>Archaea</taxon>
        <taxon>Methanobacteriati</taxon>
        <taxon>Methanobacteriota</taxon>
        <taxon>Stenosarchaea group</taxon>
        <taxon>Methanomicrobia</taxon>
        <taxon>Methanomicrobiales</taxon>
        <taxon>Methanomicrobiaceae</taxon>
        <taxon>Methanoculleus</taxon>
    </lineage>
</organism>
<dbReference type="OrthoDB" id="7619at2157"/>
<name>A0A7K4C2T4_9EURY</name>
<dbReference type="InterPro" id="IPR012933">
    <property type="entry name" value="HicA_mRNA_interferase"/>
</dbReference>
<dbReference type="Proteomes" id="UP000737555">
    <property type="component" value="Unassembled WGS sequence"/>
</dbReference>
<gene>
    <name evidence="7" type="ORF">HQQ74_04600</name>
</gene>
<dbReference type="RefSeq" id="WP_074175647.1">
    <property type="nucleotide sequence ID" value="NZ_JAHAVR010000001.1"/>
</dbReference>
<keyword evidence="4" id="KW-0378">Hydrolase</keyword>
<protein>
    <submittedName>
        <fullName evidence="7">Type II toxin-antitoxin system HicA family toxin</fullName>
    </submittedName>
</protein>
<dbReference type="GeneID" id="32210401"/>
<evidence type="ECO:0000256" key="3">
    <source>
        <dbReference type="ARBA" id="ARBA00022759"/>
    </source>
</evidence>
<accession>A0A7K4C2T4</accession>
<evidence type="ECO:0000256" key="4">
    <source>
        <dbReference type="ARBA" id="ARBA00022801"/>
    </source>
</evidence>
<evidence type="ECO:0000313" key="8">
    <source>
        <dbReference type="Proteomes" id="UP000737555"/>
    </source>
</evidence>
<reference evidence="7" key="1">
    <citation type="submission" date="2020-05" db="EMBL/GenBank/DDBJ databases">
        <title>The first insight into the ecology of ammonia-tolerant syntrophic propionate oxidizing bacteria.</title>
        <authorList>
            <person name="Singh A."/>
            <person name="Schnurer A."/>
            <person name="Westerholm M."/>
        </authorList>
    </citation>
    <scope>NUCLEOTIDE SEQUENCE</scope>
    <source>
        <strain evidence="7">MAG54</strain>
    </source>
</reference>
<dbReference type="SUPFAM" id="SSF54786">
    <property type="entry name" value="YcfA/nrd intein domain"/>
    <property type="match status" value="1"/>
</dbReference>
<keyword evidence="2" id="KW-0540">Nuclease</keyword>
<dbReference type="Pfam" id="PF07927">
    <property type="entry name" value="HicA_toxin"/>
    <property type="match status" value="1"/>
</dbReference>
<dbReference type="GO" id="GO:0004519">
    <property type="term" value="F:endonuclease activity"/>
    <property type="evidence" value="ECO:0007669"/>
    <property type="project" value="UniProtKB-KW"/>
</dbReference>
<keyword evidence="1" id="KW-1277">Toxin-antitoxin system</keyword>